<dbReference type="AlphaFoldDB" id="A0A2Z6I9C0"/>
<keyword evidence="2" id="KW-1185">Reference proteome</keyword>
<gene>
    <name evidence="1" type="ORF">SUTMEG_00780</name>
</gene>
<organism evidence="1 2">
    <name type="scientific">Sutterella megalosphaeroides</name>
    <dbReference type="NCBI Taxonomy" id="2494234"/>
    <lineage>
        <taxon>Bacteria</taxon>
        <taxon>Pseudomonadati</taxon>
        <taxon>Pseudomonadota</taxon>
        <taxon>Betaproteobacteria</taxon>
        <taxon>Burkholderiales</taxon>
        <taxon>Sutterellaceae</taxon>
        <taxon>Sutterella</taxon>
    </lineage>
</organism>
<dbReference type="RefSeq" id="WP_120175853.1">
    <property type="nucleotide sequence ID" value="NZ_AP018786.1"/>
</dbReference>
<evidence type="ECO:0000313" key="2">
    <source>
        <dbReference type="Proteomes" id="UP000271003"/>
    </source>
</evidence>
<dbReference type="OrthoDB" id="5297125at2"/>
<name>A0A2Z6I9C0_9BURK</name>
<accession>A0A2Z6I9C0</accession>
<dbReference type="KEGG" id="sutt:SUTMEG_00780"/>
<reference evidence="1 2" key="1">
    <citation type="journal article" date="2018" name="Int. J. Syst. Evol. Microbiol.">
        <title>Mesosutterella multiformis gen. nov., sp. nov., a member of the family Sutterellaceae and Sutterella megalosphaeroides sp. nov., isolated from human faeces.</title>
        <authorList>
            <person name="Sakamoto M."/>
            <person name="Ikeyama N."/>
            <person name="Kunihiro T."/>
            <person name="Iino T."/>
            <person name="Yuki M."/>
            <person name="Ohkuma M."/>
        </authorList>
    </citation>
    <scope>NUCLEOTIDE SEQUENCE [LARGE SCALE GENOMIC DNA]</scope>
    <source>
        <strain evidence="1 2">6FBBBH3</strain>
    </source>
</reference>
<proteinExistence type="predicted"/>
<evidence type="ECO:0000313" key="1">
    <source>
        <dbReference type="EMBL" id="BBF22187.1"/>
    </source>
</evidence>
<sequence>MADIPAPKAWYRADGTVVSCTESVKVLAENWEEAVELLQEQFEDAVLLGVGKDAFRAAMHELVDALACDYEEKKAPVESLKR</sequence>
<dbReference type="Proteomes" id="UP000271003">
    <property type="component" value="Chromosome"/>
</dbReference>
<protein>
    <submittedName>
        <fullName evidence="1">Uncharacterized protein</fullName>
    </submittedName>
</protein>
<dbReference type="EMBL" id="AP018786">
    <property type="protein sequence ID" value="BBF22187.1"/>
    <property type="molecule type" value="Genomic_DNA"/>
</dbReference>